<name>A0ABT0HQY2_9BACT</name>
<dbReference type="Gene3D" id="2.40.160.130">
    <property type="entry name" value="Capsule assembly protein Wzi"/>
    <property type="match status" value="1"/>
</dbReference>
<dbReference type="RefSeq" id="WP_248478643.1">
    <property type="nucleotide sequence ID" value="NZ_JALPRF010000003.1"/>
</dbReference>
<protein>
    <submittedName>
        <fullName evidence="1">Capsule assembly Wzi family protein</fullName>
    </submittedName>
</protein>
<evidence type="ECO:0000313" key="2">
    <source>
        <dbReference type="Proteomes" id="UP001202180"/>
    </source>
</evidence>
<accession>A0ABT0HQY2</accession>
<organism evidence="1 2">
    <name type="scientific">Spirosoma liriopis</name>
    <dbReference type="NCBI Taxonomy" id="2937440"/>
    <lineage>
        <taxon>Bacteria</taxon>
        <taxon>Pseudomonadati</taxon>
        <taxon>Bacteroidota</taxon>
        <taxon>Cytophagia</taxon>
        <taxon>Cytophagales</taxon>
        <taxon>Cytophagaceae</taxon>
        <taxon>Spirosoma</taxon>
    </lineage>
</organism>
<dbReference type="InterPro" id="IPR038636">
    <property type="entry name" value="Wzi_sf"/>
</dbReference>
<reference evidence="1 2" key="1">
    <citation type="submission" date="2022-04" db="EMBL/GenBank/DDBJ databases">
        <title>Spirosoma sp. strain RP8 genome sequencing and assembly.</title>
        <authorList>
            <person name="Jung Y."/>
        </authorList>
    </citation>
    <scope>NUCLEOTIDE SEQUENCE [LARGE SCALE GENOMIC DNA]</scope>
    <source>
        <strain evidence="1 2">RP8</strain>
    </source>
</reference>
<gene>
    <name evidence="1" type="ORF">M0L20_19435</name>
</gene>
<evidence type="ECO:0000313" key="1">
    <source>
        <dbReference type="EMBL" id="MCK8494048.1"/>
    </source>
</evidence>
<comment type="caution">
    <text evidence="1">The sequence shown here is derived from an EMBL/GenBank/DDBJ whole genome shotgun (WGS) entry which is preliminary data.</text>
</comment>
<dbReference type="Pfam" id="PF14052">
    <property type="entry name" value="Caps_assemb_Wzi"/>
    <property type="match status" value="1"/>
</dbReference>
<dbReference type="EMBL" id="JALPRF010000003">
    <property type="protein sequence ID" value="MCK8494048.1"/>
    <property type="molecule type" value="Genomic_DNA"/>
</dbReference>
<proteinExistence type="predicted"/>
<dbReference type="InterPro" id="IPR026950">
    <property type="entry name" value="Caps_assemb_Wzi"/>
</dbReference>
<keyword evidence="2" id="KW-1185">Reference proteome</keyword>
<sequence>MRLLVLYLLAVSTCFCQTPKPLRYSTEVGSYFSTSGQTPFWLRTNQFGIVSLDHSPLTVRQVLHVDYHDAPRTKRDSLQALNRRVDWGWRAEAVFNTGYNVRLIIPEAYVKVRVGPVEVWSGRRREIIGLVDTTLTSGSYMLSGNALPMLKFQLAIREFWPRKGLLAIKGLYSHGWFEADRFVRNTWLHEKAFYVRLGKPDWRLKLYGGMNHEVMWGGTTTELSSSRIKNNLLPSTFRDYIDVVTASSLGARTNVDTNRISQFDRENRIGNHLGTVDLGFEYTGRSFAVFAYRQSIYEDGSLFHLTNLRDGLHGIRIRRLHSVKPRGLQIETVLLEYLYTQNQGGSLFIDNQEAQRGRDNYFNHSQYQDGWSRYGMTLGTPFITPSGNSRSDLPRYGFTNNNRVAVLHLGLSGHIADFMRFQFKASYSENLGTYEVPFPEPVHQFSGLLDVSTQLPVFNGLTVNTAIATDMGRLYPASVGYYLSVRKEGQNRKPTRR</sequence>
<dbReference type="Proteomes" id="UP001202180">
    <property type="component" value="Unassembled WGS sequence"/>
</dbReference>